<dbReference type="InterPro" id="IPR043128">
    <property type="entry name" value="Rev_trsase/Diguanyl_cyclase"/>
</dbReference>
<dbReference type="PROSITE" id="PS50887">
    <property type="entry name" value="GGDEF"/>
    <property type="match status" value="1"/>
</dbReference>
<dbReference type="NCBIfam" id="TIGR00254">
    <property type="entry name" value="GGDEF"/>
    <property type="match status" value="1"/>
</dbReference>
<organism evidence="3 4">
    <name type="scientific">Cryobacterium frigoriphilum</name>
    <dbReference type="NCBI Taxonomy" id="1259150"/>
    <lineage>
        <taxon>Bacteria</taxon>
        <taxon>Bacillati</taxon>
        <taxon>Actinomycetota</taxon>
        <taxon>Actinomycetes</taxon>
        <taxon>Micrococcales</taxon>
        <taxon>Microbacteriaceae</taxon>
        <taxon>Cryobacterium</taxon>
    </lineage>
</organism>
<feature type="transmembrane region" description="Helical" evidence="1">
    <location>
        <begin position="93"/>
        <end position="112"/>
    </location>
</feature>
<dbReference type="Pfam" id="PF00990">
    <property type="entry name" value="GGDEF"/>
    <property type="match status" value="1"/>
</dbReference>
<dbReference type="Gene3D" id="3.30.70.270">
    <property type="match status" value="1"/>
</dbReference>
<accession>A0A4R8ZUB3</accession>
<keyword evidence="1" id="KW-0812">Transmembrane</keyword>
<dbReference type="InterPro" id="IPR000160">
    <property type="entry name" value="GGDEF_dom"/>
</dbReference>
<comment type="caution">
    <text evidence="3">The sequence shown here is derived from an EMBL/GenBank/DDBJ whole genome shotgun (WGS) entry which is preliminary data.</text>
</comment>
<evidence type="ECO:0000313" key="3">
    <source>
        <dbReference type="EMBL" id="TFD45776.1"/>
    </source>
</evidence>
<reference evidence="3 4" key="1">
    <citation type="submission" date="2019-03" db="EMBL/GenBank/DDBJ databases">
        <title>Genomics of glacier-inhabiting Cryobacterium strains.</title>
        <authorList>
            <person name="Liu Q."/>
            <person name="Xin Y.-H."/>
        </authorList>
    </citation>
    <scope>NUCLEOTIDE SEQUENCE [LARGE SCALE GENOMIC DNA]</scope>
    <source>
        <strain evidence="3 4">Hh14</strain>
    </source>
</reference>
<protein>
    <submittedName>
        <fullName evidence="3">Diguanylate cyclase</fullName>
    </submittedName>
</protein>
<keyword evidence="1" id="KW-0472">Membrane</keyword>
<dbReference type="InterPro" id="IPR029787">
    <property type="entry name" value="Nucleotide_cyclase"/>
</dbReference>
<evidence type="ECO:0000259" key="2">
    <source>
        <dbReference type="PROSITE" id="PS50887"/>
    </source>
</evidence>
<dbReference type="OrthoDB" id="5115878at2"/>
<feature type="transmembrane region" description="Helical" evidence="1">
    <location>
        <begin position="118"/>
        <end position="140"/>
    </location>
</feature>
<keyword evidence="1" id="KW-1133">Transmembrane helix</keyword>
<gene>
    <name evidence="3" type="ORF">E3T55_18110</name>
</gene>
<dbReference type="AlphaFoldDB" id="A0A4R8ZUB3"/>
<dbReference type="Proteomes" id="UP000297447">
    <property type="component" value="Unassembled WGS sequence"/>
</dbReference>
<feature type="transmembrane region" description="Helical" evidence="1">
    <location>
        <begin position="62"/>
        <end position="81"/>
    </location>
</feature>
<feature type="transmembrane region" description="Helical" evidence="1">
    <location>
        <begin position="152"/>
        <end position="173"/>
    </location>
</feature>
<feature type="transmembrane region" description="Helical" evidence="1">
    <location>
        <begin position="6"/>
        <end position="29"/>
    </location>
</feature>
<keyword evidence="4" id="KW-1185">Reference proteome</keyword>
<evidence type="ECO:0000256" key="1">
    <source>
        <dbReference type="SAM" id="Phobius"/>
    </source>
</evidence>
<feature type="domain" description="GGDEF" evidence="2">
    <location>
        <begin position="253"/>
        <end position="385"/>
    </location>
</feature>
<evidence type="ECO:0000313" key="4">
    <source>
        <dbReference type="Proteomes" id="UP000297447"/>
    </source>
</evidence>
<dbReference type="SMART" id="SM00267">
    <property type="entry name" value="GGDEF"/>
    <property type="match status" value="1"/>
</dbReference>
<dbReference type="SUPFAM" id="SSF55073">
    <property type="entry name" value="Nucleotide cyclase"/>
    <property type="match status" value="1"/>
</dbReference>
<dbReference type="EMBL" id="SOHE01000082">
    <property type="protein sequence ID" value="TFD45776.1"/>
    <property type="molecule type" value="Genomic_DNA"/>
</dbReference>
<name>A0A4R8ZUB3_9MICO</name>
<dbReference type="RefSeq" id="WP_134520942.1">
    <property type="nucleotide sequence ID" value="NZ_SOHE01000082.1"/>
</dbReference>
<sequence>MTLDTNTMFIVSAVVVTLCGVTFIVNAAFNRHDAAGRLWSLAFIAAMLVGVAYGLQMVSPEAWWGIALGNTSLAVCVGSIWSGVRLYNGRASGALVSVGLALFIAASGLVYGPRGGEWAGVVELWFVLALLAALATHEAMRGRLGRNLNGRIMAAVMAITAVFNGSRAIVFLVDGPNGAVFQQYFSASVATMVNLSLVVVMSTAVAVLRAERSGVNAVGDVTEGIRSRAGVLAASVFAQEATDHIDRAAHVRAGLVLVGADIDNLPEINTAFGRGAGDEAIERFAQTLRRNAPVMAVIGHYSSGRFLLLAGVGSGAEALSIVEHLQSALVDDPLTEPSQIRLTASFALADTYDHGYDLAALNAAVCDGIATVKFGGGNLIATAAISTIVS</sequence>
<feature type="transmembrane region" description="Helical" evidence="1">
    <location>
        <begin position="185"/>
        <end position="208"/>
    </location>
</feature>
<feature type="transmembrane region" description="Helical" evidence="1">
    <location>
        <begin position="38"/>
        <end position="56"/>
    </location>
</feature>
<proteinExistence type="predicted"/>